<dbReference type="PANTHER" id="PTHR24287">
    <property type="entry name" value="P450, PUTATIVE (EUROFUNG)-RELATED"/>
    <property type="match status" value="1"/>
</dbReference>
<protein>
    <submittedName>
        <fullName evidence="15">Cytochrome P450</fullName>
    </submittedName>
</protein>
<dbReference type="Pfam" id="PF00067">
    <property type="entry name" value="p450"/>
    <property type="match status" value="1"/>
</dbReference>
<dbReference type="OrthoDB" id="1470350at2759"/>
<dbReference type="Proteomes" id="UP000030151">
    <property type="component" value="Unassembled WGS sequence"/>
</dbReference>
<evidence type="ECO:0000256" key="7">
    <source>
        <dbReference type="ARBA" id="ARBA00022989"/>
    </source>
</evidence>
<comment type="subcellular location">
    <subcellularLocation>
        <location evidence="2">Membrane</location>
        <topology evidence="2">Single-pass membrane protein</topology>
    </subcellularLocation>
</comment>
<feature type="transmembrane region" description="Helical" evidence="14">
    <location>
        <begin position="6"/>
        <end position="26"/>
    </location>
</feature>
<evidence type="ECO:0000256" key="14">
    <source>
        <dbReference type="SAM" id="Phobius"/>
    </source>
</evidence>
<evidence type="ECO:0000256" key="11">
    <source>
        <dbReference type="ARBA" id="ARBA00023136"/>
    </source>
</evidence>
<evidence type="ECO:0000256" key="13">
    <source>
        <dbReference type="RuleBase" id="RU000461"/>
    </source>
</evidence>
<keyword evidence="7 14" id="KW-1133">Transmembrane helix</keyword>
<gene>
    <name evidence="15" type="ORF">X797_010690</name>
</gene>
<keyword evidence="4 12" id="KW-0349">Heme</keyword>
<dbReference type="InterPro" id="IPR001128">
    <property type="entry name" value="Cyt_P450"/>
</dbReference>
<keyword evidence="9 12" id="KW-0408">Iron</keyword>
<name>A0A014N8D4_9HYPO</name>
<evidence type="ECO:0000256" key="5">
    <source>
        <dbReference type="ARBA" id="ARBA00022692"/>
    </source>
</evidence>
<dbReference type="InterPro" id="IPR002402">
    <property type="entry name" value="Cyt_P450_E_grp-II"/>
</dbReference>
<evidence type="ECO:0000256" key="10">
    <source>
        <dbReference type="ARBA" id="ARBA00023033"/>
    </source>
</evidence>
<dbReference type="InterPro" id="IPR047146">
    <property type="entry name" value="Cyt_P450_E_CYP52_fungi"/>
</dbReference>
<evidence type="ECO:0000256" key="2">
    <source>
        <dbReference type="ARBA" id="ARBA00004167"/>
    </source>
</evidence>
<dbReference type="AlphaFoldDB" id="A0A014N8D4"/>
<comment type="similarity">
    <text evidence="3 13">Belongs to the cytochrome P450 family.</text>
</comment>
<keyword evidence="11 14" id="KW-0472">Membrane</keyword>
<evidence type="ECO:0000256" key="9">
    <source>
        <dbReference type="ARBA" id="ARBA00023004"/>
    </source>
</evidence>
<evidence type="ECO:0000256" key="3">
    <source>
        <dbReference type="ARBA" id="ARBA00010617"/>
    </source>
</evidence>
<dbReference type="PROSITE" id="PS00086">
    <property type="entry name" value="CYTOCHROME_P450"/>
    <property type="match status" value="1"/>
</dbReference>
<reference evidence="15 16" key="1">
    <citation type="submission" date="2014-02" db="EMBL/GenBank/DDBJ databases">
        <title>The genome sequence of the entomopathogenic fungus Metarhizium robertsii ARSEF 2575.</title>
        <authorList>
            <person name="Giuliano Garisto Donzelli B."/>
            <person name="Roe B.A."/>
            <person name="Macmil S.L."/>
            <person name="Krasnoff S.B."/>
            <person name="Gibson D.M."/>
        </authorList>
    </citation>
    <scope>NUCLEOTIDE SEQUENCE [LARGE SCALE GENOMIC DNA]</scope>
    <source>
        <strain evidence="15 16">ARSEF 2575</strain>
    </source>
</reference>
<evidence type="ECO:0000256" key="1">
    <source>
        <dbReference type="ARBA" id="ARBA00001971"/>
    </source>
</evidence>
<dbReference type="InterPro" id="IPR036396">
    <property type="entry name" value="Cyt_P450_sf"/>
</dbReference>
<dbReference type="Gene3D" id="1.10.630.10">
    <property type="entry name" value="Cytochrome P450"/>
    <property type="match status" value="1"/>
</dbReference>
<dbReference type="HOGENOM" id="CLU_001570_27_0_1"/>
<dbReference type="PRINTS" id="PR01239">
    <property type="entry name" value="EP450IICYP52"/>
</dbReference>
<keyword evidence="5 14" id="KW-0812">Transmembrane</keyword>
<feature type="binding site" description="axial binding residue" evidence="12">
    <location>
        <position position="460"/>
    </location>
    <ligand>
        <name>heme</name>
        <dbReference type="ChEBI" id="CHEBI:30413"/>
    </ligand>
    <ligandPart>
        <name>Fe</name>
        <dbReference type="ChEBI" id="CHEBI:18248"/>
    </ligandPart>
</feature>
<sequence length="517" mass="58413">MQFTTTGPVSRCVAVLVSVVVVWLIWKRRVQQETEKRFASERGCQPLRPWSAKWPLGLDLLLKAFTYARRGQILHYFLQVVEQSGTTFQQNLLGGRGVNTVDPANIEAILSTNFNDYSLGLRAPNFQPVLGSGIFTQDGAAWRHSRQLLRPQFASNRVHNFEQVKKCVEHLIESIPGDGIVDLQPLFFKLTFDTTMFLLFGNSVNSSDWGQVAGQESKFAQAFNLSQEYLSHRGRLGPFYWLLNDKAFRDACKTCHDFMDKGIAKALEAFVQTDQGGKGEHRDADTYVFVEALMQQTRDPRVLRDQCLNVLLAGRDTTACCLHWTFRLLARHQHILDKLRREIDQISGLGSSAPLPTREDLRRMSYLQLEIVLRLYPSVPVNSREAIRLTTLPVGGGPDGKSPVLVRPGEGVGYCVYAMHRRKDIYGQDAEEFRPERWEGDSLRDIGWAYLPFNGGPRLCLGQFALLEVAYTVARLVQVFPKIELPRGEREVKVGQERQILTLVVASAEGCVVSLKD</sequence>
<dbReference type="GO" id="GO:0020037">
    <property type="term" value="F:heme binding"/>
    <property type="evidence" value="ECO:0007669"/>
    <property type="project" value="InterPro"/>
</dbReference>
<dbReference type="EMBL" id="JELW01000053">
    <property type="protein sequence ID" value="EXU96190.1"/>
    <property type="molecule type" value="Genomic_DNA"/>
</dbReference>
<keyword evidence="8 13" id="KW-0560">Oxidoreductase</keyword>
<dbReference type="PANTHER" id="PTHR24287:SF18">
    <property type="entry name" value="CYTOCHROME P450 MONOOXYGENASE APDE-RELATED"/>
    <property type="match status" value="1"/>
</dbReference>
<evidence type="ECO:0000256" key="4">
    <source>
        <dbReference type="ARBA" id="ARBA00022617"/>
    </source>
</evidence>
<comment type="cofactor">
    <cofactor evidence="1 12">
        <name>heme</name>
        <dbReference type="ChEBI" id="CHEBI:30413"/>
    </cofactor>
</comment>
<dbReference type="PRINTS" id="PR00464">
    <property type="entry name" value="EP450II"/>
</dbReference>
<keyword evidence="6 12" id="KW-0479">Metal-binding</keyword>
<dbReference type="GO" id="GO:0016712">
    <property type="term" value="F:oxidoreductase activity, acting on paired donors, with incorporation or reduction of molecular oxygen, reduced flavin or flavoprotein as one donor, and incorporation of one atom of oxygen"/>
    <property type="evidence" value="ECO:0007669"/>
    <property type="project" value="InterPro"/>
</dbReference>
<evidence type="ECO:0000256" key="6">
    <source>
        <dbReference type="ARBA" id="ARBA00022723"/>
    </source>
</evidence>
<dbReference type="InterPro" id="IPR017972">
    <property type="entry name" value="Cyt_P450_CS"/>
</dbReference>
<dbReference type="GO" id="GO:0005506">
    <property type="term" value="F:iron ion binding"/>
    <property type="evidence" value="ECO:0007669"/>
    <property type="project" value="InterPro"/>
</dbReference>
<evidence type="ECO:0000256" key="12">
    <source>
        <dbReference type="PIRSR" id="PIRSR602402-1"/>
    </source>
</evidence>
<keyword evidence="10 13" id="KW-0503">Monooxygenase</keyword>
<evidence type="ECO:0000313" key="16">
    <source>
        <dbReference type="Proteomes" id="UP000030151"/>
    </source>
</evidence>
<comment type="caution">
    <text evidence="15">The sequence shown here is derived from an EMBL/GenBank/DDBJ whole genome shotgun (WGS) entry which is preliminary data.</text>
</comment>
<proteinExistence type="inferred from homology"/>
<evidence type="ECO:0000256" key="8">
    <source>
        <dbReference type="ARBA" id="ARBA00023002"/>
    </source>
</evidence>
<organism evidence="15 16">
    <name type="scientific">Metarhizium robertsii</name>
    <dbReference type="NCBI Taxonomy" id="568076"/>
    <lineage>
        <taxon>Eukaryota</taxon>
        <taxon>Fungi</taxon>
        <taxon>Dikarya</taxon>
        <taxon>Ascomycota</taxon>
        <taxon>Pezizomycotina</taxon>
        <taxon>Sordariomycetes</taxon>
        <taxon>Hypocreomycetidae</taxon>
        <taxon>Hypocreales</taxon>
        <taxon>Clavicipitaceae</taxon>
        <taxon>Metarhizium</taxon>
    </lineage>
</organism>
<dbReference type="SUPFAM" id="SSF48264">
    <property type="entry name" value="Cytochrome P450"/>
    <property type="match status" value="1"/>
</dbReference>
<accession>A0A014N8D4</accession>
<dbReference type="CDD" id="cd11063">
    <property type="entry name" value="CYP52"/>
    <property type="match status" value="1"/>
</dbReference>
<evidence type="ECO:0000313" key="15">
    <source>
        <dbReference type="EMBL" id="EXU96190.1"/>
    </source>
</evidence>
<dbReference type="GO" id="GO:0016020">
    <property type="term" value="C:membrane"/>
    <property type="evidence" value="ECO:0007669"/>
    <property type="project" value="UniProtKB-SubCell"/>
</dbReference>
<dbReference type="InterPro" id="IPR002974">
    <property type="entry name" value="Cyt_P450_E_CYP52_ascomycetes"/>
</dbReference>